<proteinExistence type="predicted"/>
<dbReference type="Gene3D" id="3.20.80.10">
    <property type="entry name" value="Regulatory factor, effector binding domain"/>
    <property type="match status" value="1"/>
</dbReference>
<feature type="domain" description="AraC effector-binding" evidence="1">
    <location>
        <begin position="1"/>
        <end position="151"/>
    </location>
</feature>
<comment type="caution">
    <text evidence="2">The sequence shown here is derived from an EMBL/GenBank/DDBJ whole genome shotgun (WGS) entry which is preliminary data.</text>
</comment>
<dbReference type="InterPro" id="IPR029442">
    <property type="entry name" value="GyrI-like"/>
</dbReference>
<dbReference type="Pfam" id="PF06445">
    <property type="entry name" value="GyrI-like"/>
    <property type="match status" value="1"/>
</dbReference>
<organism evidence="2 3">
    <name type="scientific">Pseudomonas duriflava</name>
    <dbReference type="NCBI Taxonomy" id="459528"/>
    <lineage>
        <taxon>Bacteria</taxon>
        <taxon>Pseudomonadati</taxon>
        <taxon>Pseudomonadota</taxon>
        <taxon>Gammaproteobacteria</taxon>
        <taxon>Pseudomonadales</taxon>
        <taxon>Pseudomonadaceae</taxon>
        <taxon>Pseudomonas</taxon>
    </lineage>
</organism>
<evidence type="ECO:0000313" key="3">
    <source>
        <dbReference type="Proteomes" id="UP000316905"/>
    </source>
</evidence>
<dbReference type="PANTHER" id="PTHR36444:SF2">
    <property type="entry name" value="TRANSCRIPTIONAL REGULATOR PROTEIN YOBU-RELATED"/>
    <property type="match status" value="1"/>
</dbReference>
<dbReference type="EMBL" id="VLKY01000005">
    <property type="protein sequence ID" value="TWI54842.1"/>
    <property type="molecule type" value="Genomic_DNA"/>
</dbReference>
<dbReference type="SUPFAM" id="SSF55136">
    <property type="entry name" value="Probable bacterial effector-binding domain"/>
    <property type="match status" value="1"/>
</dbReference>
<accession>A0A562QDL5</accession>
<evidence type="ECO:0000259" key="1">
    <source>
        <dbReference type="SMART" id="SM00871"/>
    </source>
</evidence>
<dbReference type="SMART" id="SM00871">
    <property type="entry name" value="AraC_E_bind"/>
    <property type="match status" value="1"/>
</dbReference>
<dbReference type="InterPro" id="IPR011256">
    <property type="entry name" value="Reg_factor_effector_dom_sf"/>
</dbReference>
<sequence>MPFSIVELPAFTVIGLEYIADGQGGSIAELWHTFFQRADALSVPTPPHEWFGLILSPPPAVLRYVAGIKVDEDTATPEGMIRCKVPAQKYLQFSHVGLADNIPDTYDYLYGRILPGRGLEPKKAISFEHYDKRFNGPEDERSIVDIYLPIF</sequence>
<dbReference type="AlphaFoldDB" id="A0A562QDL5"/>
<reference evidence="2 3" key="1">
    <citation type="journal article" date="2015" name="Stand. Genomic Sci.">
        <title>Genomic Encyclopedia of Bacterial and Archaeal Type Strains, Phase III: the genomes of soil and plant-associated and newly described type strains.</title>
        <authorList>
            <person name="Whitman W.B."/>
            <person name="Woyke T."/>
            <person name="Klenk H.P."/>
            <person name="Zhou Y."/>
            <person name="Lilburn T.G."/>
            <person name="Beck B.J."/>
            <person name="De Vos P."/>
            <person name="Vandamme P."/>
            <person name="Eisen J.A."/>
            <person name="Garrity G."/>
            <person name="Hugenholtz P."/>
            <person name="Kyrpides N.C."/>
        </authorList>
    </citation>
    <scope>NUCLEOTIDE SEQUENCE [LARGE SCALE GENOMIC DNA]</scope>
    <source>
        <strain evidence="2 3">CGMCC 1.6858</strain>
    </source>
</reference>
<dbReference type="InterPro" id="IPR010499">
    <property type="entry name" value="AraC_E-bd"/>
</dbReference>
<dbReference type="InterPro" id="IPR053182">
    <property type="entry name" value="YobU-like_regulator"/>
</dbReference>
<gene>
    <name evidence="2" type="ORF">IQ22_01745</name>
</gene>
<dbReference type="RefSeq" id="WP_145140738.1">
    <property type="nucleotide sequence ID" value="NZ_VLKY01000005.1"/>
</dbReference>
<name>A0A562QDL5_9PSED</name>
<dbReference type="OrthoDB" id="9808480at2"/>
<dbReference type="PANTHER" id="PTHR36444">
    <property type="entry name" value="TRANSCRIPTIONAL REGULATOR PROTEIN YOBU-RELATED"/>
    <property type="match status" value="1"/>
</dbReference>
<protein>
    <submittedName>
        <fullName evidence="2">Putative transcriptional regulator YdeE</fullName>
    </submittedName>
</protein>
<keyword evidence="3" id="KW-1185">Reference proteome</keyword>
<dbReference type="Proteomes" id="UP000316905">
    <property type="component" value="Unassembled WGS sequence"/>
</dbReference>
<evidence type="ECO:0000313" key="2">
    <source>
        <dbReference type="EMBL" id="TWI54842.1"/>
    </source>
</evidence>